<evidence type="ECO:0000313" key="2">
    <source>
        <dbReference type="Proteomes" id="UP000653411"/>
    </source>
</evidence>
<organism evidence="1 2">
    <name type="scientific">Streptomyces fuscichromogenes</name>
    <dbReference type="NCBI Taxonomy" id="1324013"/>
    <lineage>
        <taxon>Bacteria</taxon>
        <taxon>Bacillati</taxon>
        <taxon>Actinomycetota</taxon>
        <taxon>Actinomycetes</taxon>
        <taxon>Kitasatosporales</taxon>
        <taxon>Streptomycetaceae</taxon>
        <taxon>Streptomyces</taxon>
    </lineage>
</organism>
<proteinExistence type="predicted"/>
<name>A0A917XAP3_9ACTN</name>
<protein>
    <submittedName>
        <fullName evidence="1">Uncharacterized protein</fullName>
    </submittedName>
</protein>
<gene>
    <name evidence="1" type="ORF">GCM10011578_024660</name>
</gene>
<accession>A0A917XAP3</accession>
<dbReference type="AlphaFoldDB" id="A0A917XAP3"/>
<dbReference type="EMBL" id="BMML01000005">
    <property type="protein sequence ID" value="GGN02309.1"/>
    <property type="molecule type" value="Genomic_DNA"/>
</dbReference>
<comment type="caution">
    <text evidence="1">The sequence shown here is derived from an EMBL/GenBank/DDBJ whole genome shotgun (WGS) entry which is preliminary data.</text>
</comment>
<evidence type="ECO:0000313" key="1">
    <source>
        <dbReference type="EMBL" id="GGN02309.1"/>
    </source>
</evidence>
<dbReference type="Proteomes" id="UP000653411">
    <property type="component" value="Unassembled WGS sequence"/>
</dbReference>
<keyword evidence="2" id="KW-1185">Reference proteome</keyword>
<reference evidence="1" key="1">
    <citation type="journal article" date="2014" name="Int. J. Syst. Evol. Microbiol.">
        <title>Complete genome sequence of Corynebacterium casei LMG S-19264T (=DSM 44701T), isolated from a smear-ripened cheese.</title>
        <authorList>
            <consortium name="US DOE Joint Genome Institute (JGI-PGF)"/>
            <person name="Walter F."/>
            <person name="Albersmeier A."/>
            <person name="Kalinowski J."/>
            <person name="Ruckert C."/>
        </authorList>
    </citation>
    <scope>NUCLEOTIDE SEQUENCE</scope>
    <source>
        <strain evidence="1">CGMCC 4.7110</strain>
    </source>
</reference>
<sequence>MGSTACALVKLRPVPSSNCVFSRSRLSDAGPPTCRPTPTAAHPEPFEGVVVQVGSGYAGIDAGTAFLRVRLADHTERQALLTDTELMP</sequence>
<reference evidence="1" key="2">
    <citation type="submission" date="2020-09" db="EMBL/GenBank/DDBJ databases">
        <authorList>
            <person name="Sun Q."/>
            <person name="Zhou Y."/>
        </authorList>
    </citation>
    <scope>NUCLEOTIDE SEQUENCE</scope>
    <source>
        <strain evidence="1">CGMCC 4.7110</strain>
    </source>
</reference>